<evidence type="ECO:0000313" key="5">
    <source>
        <dbReference type="EMBL" id="URF06127.1"/>
    </source>
</evidence>
<proteinExistence type="predicted"/>
<evidence type="ECO:0000259" key="4">
    <source>
        <dbReference type="Pfam" id="PF07729"/>
    </source>
</evidence>
<keyword evidence="2" id="KW-0238">DNA-binding</keyword>
<keyword evidence="1" id="KW-0805">Transcription regulation</keyword>
<evidence type="ECO:0000313" key="6">
    <source>
        <dbReference type="Proteomes" id="UP001056132"/>
    </source>
</evidence>
<dbReference type="InterPro" id="IPR011711">
    <property type="entry name" value="GntR_C"/>
</dbReference>
<evidence type="ECO:0000256" key="2">
    <source>
        <dbReference type="ARBA" id="ARBA00023125"/>
    </source>
</evidence>
<dbReference type="GO" id="GO:0003677">
    <property type="term" value="F:DNA binding"/>
    <property type="evidence" value="ECO:0007669"/>
    <property type="project" value="UniProtKB-KW"/>
</dbReference>
<feature type="domain" description="GntR C-terminal" evidence="4">
    <location>
        <begin position="2"/>
        <end position="57"/>
    </location>
</feature>
<organism evidence="5 6">
    <name type="scientific">Cupriavidus campinensis</name>
    <dbReference type="NCBI Taxonomy" id="151783"/>
    <lineage>
        <taxon>Bacteria</taxon>
        <taxon>Pseudomonadati</taxon>
        <taxon>Pseudomonadota</taxon>
        <taxon>Betaproteobacteria</taxon>
        <taxon>Burkholderiales</taxon>
        <taxon>Burkholderiaceae</taxon>
        <taxon>Cupriavidus</taxon>
    </lineage>
</organism>
<keyword evidence="3" id="KW-0804">Transcription</keyword>
<dbReference type="InterPro" id="IPR008920">
    <property type="entry name" value="TF_FadR/GntR_C"/>
</dbReference>
<dbReference type="RefSeq" id="WP_246118974.1">
    <property type="nucleotide sequence ID" value="NZ_CP097331.1"/>
</dbReference>
<dbReference type="Pfam" id="PF07729">
    <property type="entry name" value="FCD"/>
    <property type="match status" value="1"/>
</dbReference>
<reference evidence="5" key="1">
    <citation type="journal article" date="2022" name="Microbiol. Resour. Announc.">
        <title>Genome Sequence of Cupriavidus campinensis Strain G5, a Member of a Bacterial Consortium Capable of Polyethylene Degradation.</title>
        <authorList>
            <person name="Schneider B."/>
            <person name="Pfeiffer F."/>
            <person name="Dyall-Smith M."/>
            <person name="Kunte H.J."/>
        </authorList>
    </citation>
    <scope>NUCLEOTIDE SEQUENCE</scope>
    <source>
        <strain evidence="5">G5</strain>
    </source>
</reference>
<protein>
    <submittedName>
        <fullName evidence="5">FCD domain-containing protein</fullName>
    </submittedName>
</protein>
<dbReference type="AlphaFoldDB" id="A0AAE9I4W6"/>
<reference evidence="5" key="2">
    <citation type="submission" date="2022-05" db="EMBL/GenBank/DDBJ databases">
        <authorList>
            <person name="Kunte H.-J."/>
        </authorList>
    </citation>
    <scope>NUCLEOTIDE SEQUENCE</scope>
    <source>
        <strain evidence="5">G5</strain>
    </source>
</reference>
<dbReference type="SUPFAM" id="SSF48008">
    <property type="entry name" value="GntR ligand-binding domain-like"/>
    <property type="match status" value="1"/>
</dbReference>
<accession>A0AAE9I4W6</accession>
<evidence type="ECO:0000256" key="1">
    <source>
        <dbReference type="ARBA" id="ARBA00023015"/>
    </source>
</evidence>
<dbReference type="Proteomes" id="UP001056132">
    <property type="component" value="Chromosome 2"/>
</dbReference>
<dbReference type="EMBL" id="CP097331">
    <property type="protein sequence ID" value="URF06127.1"/>
    <property type="molecule type" value="Genomic_DNA"/>
</dbReference>
<sequence>MALDAGDATGYVDALDRFYTIIMAIADNRALQETHLGLMGPVRRLRRIAMVRGGRMRLVQPVRAYSRRDRSSVSRRPGTDARATTRRRWMYWSERLIEGVARHARANWPSLPQKGEDHGDVEFTCHAAGPVEQG</sequence>
<dbReference type="KEGG" id="ccam:M5D45_23635"/>
<evidence type="ECO:0000256" key="3">
    <source>
        <dbReference type="ARBA" id="ARBA00023163"/>
    </source>
</evidence>
<gene>
    <name evidence="5" type="ORF">M5D45_23635</name>
</gene>
<name>A0AAE9I4W6_9BURK</name>